<gene>
    <name evidence="1" type="ORF">J2S44_004014</name>
</gene>
<dbReference type="AlphaFoldDB" id="A0AAE3ZPN1"/>
<dbReference type="PANTHER" id="PTHR43434:SF1">
    <property type="entry name" value="PHOSPHOGLYCOLATE PHOSPHATASE"/>
    <property type="match status" value="1"/>
</dbReference>
<protein>
    <submittedName>
        <fullName evidence="1">Beta-phosphoglucomutase-like phosphatase (HAD superfamily)</fullName>
    </submittedName>
</protein>
<dbReference type="InterPro" id="IPR006439">
    <property type="entry name" value="HAD-SF_hydro_IA"/>
</dbReference>
<dbReference type="GO" id="GO:0006281">
    <property type="term" value="P:DNA repair"/>
    <property type="evidence" value="ECO:0007669"/>
    <property type="project" value="TreeGrafter"/>
</dbReference>
<reference evidence="1 2" key="1">
    <citation type="submission" date="2023-07" db="EMBL/GenBank/DDBJ databases">
        <title>Sequencing the genomes of 1000 actinobacteria strains.</title>
        <authorList>
            <person name="Klenk H.-P."/>
        </authorList>
    </citation>
    <scope>NUCLEOTIDE SEQUENCE [LARGE SCALE GENOMIC DNA]</scope>
    <source>
        <strain evidence="1 2">DSM 44711</strain>
    </source>
</reference>
<accession>A0AAE3ZPN1</accession>
<dbReference type="Pfam" id="PF13419">
    <property type="entry name" value="HAD_2"/>
    <property type="match status" value="1"/>
</dbReference>
<dbReference type="InterPro" id="IPR023214">
    <property type="entry name" value="HAD_sf"/>
</dbReference>
<evidence type="ECO:0000313" key="1">
    <source>
        <dbReference type="EMBL" id="MDR7323764.1"/>
    </source>
</evidence>
<evidence type="ECO:0000313" key="2">
    <source>
        <dbReference type="Proteomes" id="UP001183629"/>
    </source>
</evidence>
<dbReference type="InterPro" id="IPR041492">
    <property type="entry name" value="HAD_2"/>
</dbReference>
<dbReference type="NCBIfam" id="TIGR01509">
    <property type="entry name" value="HAD-SF-IA-v3"/>
    <property type="match status" value="1"/>
</dbReference>
<dbReference type="InterPro" id="IPR036412">
    <property type="entry name" value="HAD-like_sf"/>
</dbReference>
<dbReference type="Gene3D" id="3.40.50.1000">
    <property type="entry name" value="HAD superfamily/HAD-like"/>
    <property type="match status" value="1"/>
</dbReference>
<dbReference type="SUPFAM" id="SSF56784">
    <property type="entry name" value="HAD-like"/>
    <property type="match status" value="1"/>
</dbReference>
<dbReference type="PANTHER" id="PTHR43434">
    <property type="entry name" value="PHOSPHOGLYCOLATE PHOSPHATASE"/>
    <property type="match status" value="1"/>
</dbReference>
<sequence>MHPVVGRAYADPARMKPDPAPVLAAMRELNAEPGECVLIGDSISDLTAARRAGVAAIAFANKPGKAERLADAAVVVPGMDRIVAAIEQRYEHRPTPRVS</sequence>
<dbReference type="EMBL" id="JAVDYC010000001">
    <property type="protein sequence ID" value="MDR7323764.1"/>
    <property type="molecule type" value="Genomic_DNA"/>
</dbReference>
<comment type="caution">
    <text evidence="1">The sequence shown here is derived from an EMBL/GenBank/DDBJ whole genome shotgun (WGS) entry which is preliminary data.</text>
</comment>
<proteinExistence type="predicted"/>
<organism evidence="1 2">
    <name type="scientific">Catenuloplanes niger</name>
    <dbReference type="NCBI Taxonomy" id="587534"/>
    <lineage>
        <taxon>Bacteria</taxon>
        <taxon>Bacillati</taxon>
        <taxon>Actinomycetota</taxon>
        <taxon>Actinomycetes</taxon>
        <taxon>Micromonosporales</taxon>
        <taxon>Micromonosporaceae</taxon>
        <taxon>Catenuloplanes</taxon>
    </lineage>
</organism>
<dbReference type="GO" id="GO:0008967">
    <property type="term" value="F:phosphoglycolate phosphatase activity"/>
    <property type="evidence" value="ECO:0007669"/>
    <property type="project" value="TreeGrafter"/>
</dbReference>
<name>A0AAE3ZPN1_9ACTN</name>
<dbReference type="InterPro" id="IPR050155">
    <property type="entry name" value="HAD-like_hydrolase_sf"/>
</dbReference>
<dbReference type="Proteomes" id="UP001183629">
    <property type="component" value="Unassembled WGS sequence"/>
</dbReference>
<keyword evidence="2" id="KW-1185">Reference proteome</keyword>